<evidence type="ECO:0000313" key="4">
    <source>
        <dbReference type="EMBL" id="KAL2291507.1"/>
    </source>
</evidence>
<keyword evidence="3" id="KW-0560">Oxidoreductase</keyword>
<dbReference type="InterPro" id="IPR036291">
    <property type="entry name" value="NAD(P)-bd_dom_sf"/>
</dbReference>
<name>A0ABR4F9Z0_9PEZI</name>
<dbReference type="Proteomes" id="UP001600888">
    <property type="component" value="Unassembled WGS sequence"/>
</dbReference>
<comment type="similarity">
    <text evidence="1">Belongs to the short-chain dehydrogenases/reductases (SDR) family.</text>
</comment>
<dbReference type="InterPro" id="IPR002347">
    <property type="entry name" value="SDR_fam"/>
</dbReference>
<dbReference type="SUPFAM" id="SSF51735">
    <property type="entry name" value="NAD(P)-binding Rossmann-fold domains"/>
    <property type="match status" value="1"/>
</dbReference>
<evidence type="ECO:0000256" key="2">
    <source>
        <dbReference type="ARBA" id="ARBA00022857"/>
    </source>
</evidence>
<proteinExistence type="inferred from homology"/>
<evidence type="ECO:0000256" key="3">
    <source>
        <dbReference type="ARBA" id="ARBA00023002"/>
    </source>
</evidence>
<protein>
    <recommendedName>
        <fullName evidence="6">Retinol dehydrogenase 12</fullName>
    </recommendedName>
</protein>
<dbReference type="Pfam" id="PF00106">
    <property type="entry name" value="adh_short"/>
    <property type="match status" value="1"/>
</dbReference>
<organism evidence="4 5">
    <name type="scientific">Diaporthe vaccinii</name>
    <dbReference type="NCBI Taxonomy" id="105482"/>
    <lineage>
        <taxon>Eukaryota</taxon>
        <taxon>Fungi</taxon>
        <taxon>Dikarya</taxon>
        <taxon>Ascomycota</taxon>
        <taxon>Pezizomycotina</taxon>
        <taxon>Sordariomycetes</taxon>
        <taxon>Sordariomycetidae</taxon>
        <taxon>Diaporthales</taxon>
        <taxon>Diaporthaceae</taxon>
        <taxon>Diaporthe</taxon>
        <taxon>Diaporthe eres species complex</taxon>
    </lineage>
</organism>
<evidence type="ECO:0008006" key="6">
    <source>
        <dbReference type="Google" id="ProtNLM"/>
    </source>
</evidence>
<dbReference type="PRINTS" id="PR00081">
    <property type="entry name" value="GDHRDH"/>
</dbReference>
<dbReference type="EMBL" id="JBAWTH010000006">
    <property type="protein sequence ID" value="KAL2291507.1"/>
    <property type="molecule type" value="Genomic_DNA"/>
</dbReference>
<keyword evidence="5" id="KW-1185">Reference proteome</keyword>
<evidence type="ECO:0000313" key="5">
    <source>
        <dbReference type="Proteomes" id="UP001600888"/>
    </source>
</evidence>
<comment type="caution">
    <text evidence="4">The sequence shown here is derived from an EMBL/GenBank/DDBJ whole genome shotgun (WGS) entry which is preliminary data.</text>
</comment>
<sequence length="339" mass="36241">MSSDPQAEAAFEATFSGFTKRQRTKQKPLPSDLSIAGQTAIVTGSNVGLGLTASRQLLGLGLSHLVMGVRSQAKGDAAAAQLREEFPSAQVTVWTLDMESYDSIRSFAEQCASLPRIDVAILNAGVVTGSFRTVPSTGHEYTMQIDYLSTALLALLLVPVLKSKKAAGATKPPVLTLVGSDAAYGAPPLKTEGPVLAQFDDPKNYGRLTTYGSSKLLLTLFVGRLAELVDPGDVLINLCNPGMTKGTAVGRENSSILVFLFSIMQYFYARSLEVGASIYLDAALTRGAESHGKFISDWAIKPFPRVWYMPEGRGLGDKLMEETMKELGPIGASLPQRSS</sequence>
<dbReference type="PANTHER" id="PTHR24320">
    <property type="entry name" value="RETINOL DEHYDROGENASE"/>
    <property type="match status" value="1"/>
</dbReference>
<reference evidence="4 5" key="1">
    <citation type="submission" date="2024-03" db="EMBL/GenBank/DDBJ databases">
        <title>A high-quality draft genome sequence of Diaporthe vaccinii, a causative agent of upright dieback and viscid rot disease in cranberry plants.</title>
        <authorList>
            <person name="Sarrasin M."/>
            <person name="Lang B.F."/>
            <person name="Burger G."/>
        </authorList>
    </citation>
    <scope>NUCLEOTIDE SEQUENCE [LARGE SCALE GENOMIC DNA]</scope>
    <source>
        <strain evidence="4 5">IS7</strain>
    </source>
</reference>
<accession>A0ABR4F9Z0</accession>
<dbReference type="Gene3D" id="3.40.50.720">
    <property type="entry name" value="NAD(P)-binding Rossmann-like Domain"/>
    <property type="match status" value="1"/>
</dbReference>
<gene>
    <name evidence="4" type="ORF">FJTKL_12893</name>
</gene>
<dbReference type="PANTHER" id="PTHR24320:SF252">
    <property type="entry name" value="DEHYDROGENASE_REDUCTASE FAMILY PROTEIN, PUTATIVE (AFU_ORTHOLOGUE AFUA_3G08550)-RELATED"/>
    <property type="match status" value="1"/>
</dbReference>
<evidence type="ECO:0000256" key="1">
    <source>
        <dbReference type="ARBA" id="ARBA00006484"/>
    </source>
</evidence>
<keyword evidence="2" id="KW-0521">NADP</keyword>